<feature type="region of interest" description="Disordered" evidence="1">
    <location>
        <begin position="96"/>
        <end position="123"/>
    </location>
</feature>
<keyword evidence="2" id="KW-0496">Mitochondrion</keyword>
<sequence>MLRYVATSGRLRHAFLYSFTFLVDSVIRLYHPLTPRSFLRYFPFFLLSNHLLPIFHQTGSWVGWEVIFNWVGGVLGAKMFLPPSLALDTFGEKQTKEEKRMPPNLNGGWGCGAGQEFSEKQIG</sequence>
<protein>
    <submittedName>
        <fullName evidence="2">Uncharacterized protein</fullName>
    </submittedName>
</protein>
<evidence type="ECO:0000256" key="1">
    <source>
        <dbReference type="SAM" id="MobiDB-lite"/>
    </source>
</evidence>
<name>A0A117NIX6_PICGL</name>
<gene>
    <name evidence="2" type="ORF">ABT39_MTgene460</name>
</gene>
<geneLocation type="mitochondrion" evidence="2"/>
<comment type="caution">
    <text evidence="2">The sequence shown here is derived from an EMBL/GenBank/DDBJ whole genome shotgun (WGS) entry which is preliminary data.</text>
</comment>
<reference evidence="2" key="1">
    <citation type="journal article" date="2015" name="Genome Biol. Evol.">
        <title>Organellar Genomes of White Spruce (Picea glauca): Assembly and Annotation.</title>
        <authorList>
            <person name="Jackman S.D."/>
            <person name="Warren R.L."/>
            <person name="Gibb E.A."/>
            <person name="Vandervalk B.P."/>
            <person name="Mohamadi H."/>
            <person name="Chu J."/>
            <person name="Raymond A."/>
            <person name="Pleasance S."/>
            <person name="Coope R."/>
            <person name="Wildung M.R."/>
            <person name="Ritland C.E."/>
            <person name="Bousquet J."/>
            <person name="Jones S.J."/>
            <person name="Bohlmann J."/>
            <person name="Birol I."/>
        </authorList>
    </citation>
    <scope>NUCLEOTIDE SEQUENCE [LARGE SCALE GENOMIC DNA]</scope>
    <source>
        <tissue evidence="2">Flushing bud</tissue>
    </source>
</reference>
<evidence type="ECO:0000313" key="2">
    <source>
        <dbReference type="EMBL" id="KUM50616.1"/>
    </source>
</evidence>
<organism evidence="2">
    <name type="scientific">Picea glauca</name>
    <name type="common">White spruce</name>
    <name type="synonym">Pinus glauca</name>
    <dbReference type="NCBI Taxonomy" id="3330"/>
    <lineage>
        <taxon>Eukaryota</taxon>
        <taxon>Viridiplantae</taxon>
        <taxon>Streptophyta</taxon>
        <taxon>Embryophyta</taxon>
        <taxon>Tracheophyta</taxon>
        <taxon>Spermatophyta</taxon>
        <taxon>Pinopsida</taxon>
        <taxon>Pinidae</taxon>
        <taxon>Conifers I</taxon>
        <taxon>Pinales</taxon>
        <taxon>Pinaceae</taxon>
        <taxon>Picea</taxon>
    </lineage>
</organism>
<dbReference type="AlphaFoldDB" id="A0A117NIX6"/>
<dbReference type="EMBL" id="LKAM01000001">
    <property type="protein sequence ID" value="KUM50616.1"/>
    <property type="molecule type" value="Genomic_DNA"/>
</dbReference>
<proteinExistence type="predicted"/>
<accession>A0A117NIX6</accession>